<dbReference type="Pfam" id="PF01730">
    <property type="entry name" value="UreF"/>
    <property type="match status" value="1"/>
</dbReference>
<dbReference type="PANTHER" id="PTHR33620:SF1">
    <property type="entry name" value="UREASE ACCESSORY PROTEIN F"/>
    <property type="match status" value="1"/>
</dbReference>
<keyword evidence="6" id="KW-1185">Reference proteome</keyword>
<evidence type="ECO:0000256" key="1">
    <source>
        <dbReference type="ARBA" id="ARBA00022988"/>
    </source>
</evidence>
<reference evidence="5 6" key="1">
    <citation type="submission" date="2016-10" db="EMBL/GenBank/DDBJ databases">
        <authorList>
            <person name="de Groot N.N."/>
        </authorList>
    </citation>
    <scope>NUCLEOTIDE SEQUENCE [LARGE SCALE GENOMIC DNA]</scope>
    <source>
        <strain evidence="5 6">CGMCC 1.8894</strain>
    </source>
</reference>
<dbReference type="GO" id="GO:0005737">
    <property type="term" value="C:cytoplasm"/>
    <property type="evidence" value="ECO:0007669"/>
    <property type="project" value="UniProtKB-SubCell"/>
</dbReference>
<comment type="function">
    <text evidence="3">Required for maturation of urease via the functional incorporation of the urease nickel metallocenter.</text>
</comment>
<feature type="region of interest" description="Disordered" evidence="4">
    <location>
        <begin position="1"/>
        <end position="58"/>
    </location>
</feature>
<evidence type="ECO:0000313" key="5">
    <source>
        <dbReference type="EMBL" id="SDX40072.1"/>
    </source>
</evidence>
<dbReference type="Proteomes" id="UP000198539">
    <property type="component" value="Unassembled WGS sequence"/>
</dbReference>
<evidence type="ECO:0000313" key="6">
    <source>
        <dbReference type="Proteomes" id="UP000198539"/>
    </source>
</evidence>
<proteinExistence type="inferred from homology"/>
<dbReference type="HAMAP" id="MF_01385">
    <property type="entry name" value="UreF"/>
    <property type="match status" value="1"/>
</dbReference>
<comment type="similarity">
    <text evidence="3">Belongs to the UreF family.</text>
</comment>
<organism evidence="5 6">
    <name type="scientific">Roseicitreum antarcticum</name>
    <dbReference type="NCBI Taxonomy" id="564137"/>
    <lineage>
        <taxon>Bacteria</taxon>
        <taxon>Pseudomonadati</taxon>
        <taxon>Pseudomonadota</taxon>
        <taxon>Alphaproteobacteria</taxon>
        <taxon>Rhodobacterales</taxon>
        <taxon>Paracoccaceae</taxon>
        <taxon>Roseicitreum</taxon>
    </lineage>
</organism>
<accession>A0A1H3BDQ6</accession>
<keyword evidence="1 3" id="KW-0996">Nickel insertion</keyword>
<dbReference type="GO" id="GO:0016151">
    <property type="term" value="F:nickel cation binding"/>
    <property type="evidence" value="ECO:0007669"/>
    <property type="project" value="UniProtKB-UniRule"/>
</dbReference>
<dbReference type="EMBL" id="FNOM01000008">
    <property type="protein sequence ID" value="SDX40072.1"/>
    <property type="molecule type" value="Genomic_DNA"/>
</dbReference>
<dbReference type="InterPro" id="IPR002639">
    <property type="entry name" value="UreF"/>
</dbReference>
<dbReference type="OrthoDB" id="9798772at2"/>
<comment type="subunit">
    <text evidence="3">UreD, UreF and UreG form a complex that acts as a GTP-hydrolysis-dependent molecular chaperone, activating the urease apoprotein by helping to assemble the nickel containing metallocenter of UreC. The UreE protein probably delivers the nickel.</text>
</comment>
<dbReference type="AlphaFoldDB" id="A0A1H3BDQ6"/>
<keyword evidence="3" id="KW-0963">Cytoplasm</keyword>
<dbReference type="PANTHER" id="PTHR33620">
    <property type="entry name" value="UREASE ACCESSORY PROTEIN F"/>
    <property type="match status" value="1"/>
</dbReference>
<evidence type="ECO:0000256" key="2">
    <source>
        <dbReference type="ARBA" id="ARBA00023186"/>
    </source>
</evidence>
<protein>
    <recommendedName>
        <fullName evidence="3">Urease accessory protein UreF</fullName>
    </recommendedName>
</protein>
<gene>
    <name evidence="3" type="primary">ureF</name>
    <name evidence="5" type="ORF">SAMN04488238_10819</name>
</gene>
<dbReference type="Gene3D" id="1.10.4190.10">
    <property type="entry name" value="Urease accessory protein UreF"/>
    <property type="match status" value="1"/>
</dbReference>
<comment type="subcellular location">
    <subcellularLocation>
        <location evidence="3">Cytoplasm</location>
    </subcellularLocation>
</comment>
<evidence type="ECO:0000256" key="4">
    <source>
        <dbReference type="SAM" id="MobiDB-lite"/>
    </source>
</evidence>
<dbReference type="InterPro" id="IPR038277">
    <property type="entry name" value="UreF_sf"/>
</dbReference>
<sequence>MNRLAADLSDAPVSGEAARENRAEAPIAGRNSHAPAAGDPTRTPVSGPLPRTPVSGDPATASEDLLRLVQWLSPAFPLGSFAYSHGLEWAISAGDVTDPTSLSGWLSDLLRHGTGRNDAILCVHALRSTDSALPGLGELAMATATCRERAQETLAQGQAFCRTLAAIGGPALPTTLPLPVALGAAARGMALPPDTIVTQMLHAFTSNLVTVAVRFVPLGQTDGQRVLSGLHPTVLDVAAEATHFTLDDLGGAFLRGDLAAIHHETMETRIFQT</sequence>
<keyword evidence="2 3" id="KW-0143">Chaperone</keyword>
<dbReference type="STRING" id="564137.SAMN04488238_10819"/>
<name>A0A1H3BDQ6_9RHOB</name>
<evidence type="ECO:0000256" key="3">
    <source>
        <dbReference type="HAMAP-Rule" id="MF_01385"/>
    </source>
</evidence>